<proteinExistence type="predicted"/>
<sequence>MPCRCRCRPGRGEGPTVAAVPAGRGPGPCPAPRPGGTRHGRAWTSPEKALGRAARAAPPSAPSGRIGGSGRERRPGAKKAQRSAAAETPPATQRVVHEPLLAAPRAPTGSALRAGQALLHPHSPRARGRRRGAPDGTRPGGVVRIVRAAARRGPAAATAPRAPPGSVRGRPARPPPPPGPARAAAPPWPGPHLSRHVVIRSCRIPAAGSARFDTTAVPGARRPLQRRPPADRGPDRLSRPVRWGVRADRRRAAAAVVRPPPRSAQQPTRSTRKAPDTPCVSTRSPSSSPWRSPTC</sequence>
<feature type="compositionally biased region" description="Low complexity" evidence="1">
    <location>
        <begin position="14"/>
        <end position="23"/>
    </location>
</feature>
<dbReference type="EMBL" id="JACCFO010000001">
    <property type="protein sequence ID" value="NYI95882.1"/>
    <property type="molecule type" value="Genomic_DNA"/>
</dbReference>
<feature type="region of interest" description="Disordered" evidence="1">
    <location>
        <begin position="206"/>
        <end position="295"/>
    </location>
</feature>
<feature type="compositionally biased region" description="Low complexity" evidence="1">
    <location>
        <begin position="134"/>
        <end position="169"/>
    </location>
</feature>
<organism evidence="2 3">
    <name type="scientific">Streptomonospora nanhaiensis</name>
    <dbReference type="NCBI Taxonomy" id="1323731"/>
    <lineage>
        <taxon>Bacteria</taxon>
        <taxon>Bacillati</taxon>
        <taxon>Actinomycetota</taxon>
        <taxon>Actinomycetes</taxon>
        <taxon>Streptosporangiales</taxon>
        <taxon>Nocardiopsidaceae</taxon>
        <taxon>Streptomonospora</taxon>
    </lineage>
</organism>
<protein>
    <submittedName>
        <fullName evidence="2">Uncharacterized protein</fullName>
    </submittedName>
</protein>
<feature type="compositionally biased region" description="Basic residues" evidence="1">
    <location>
        <begin position="122"/>
        <end position="131"/>
    </location>
</feature>
<feature type="compositionally biased region" description="Low complexity" evidence="1">
    <location>
        <begin position="51"/>
        <end position="64"/>
    </location>
</feature>
<reference evidence="2 3" key="1">
    <citation type="submission" date="2020-07" db="EMBL/GenBank/DDBJ databases">
        <title>Sequencing the genomes of 1000 actinobacteria strains.</title>
        <authorList>
            <person name="Klenk H.-P."/>
        </authorList>
    </citation>
    <scope>NUCLEOTIDE SEQUENCE [LARGE SCALE GENOMIC DNA]</scope>
    <source>
        <strain evidence="2 3">DSM 45927</strain>
    </source>
</reference>
<keyword evidence="3" id="KW-1185">Reference proteome</keyword>
<evidence type="ECO:0000313" key="2">
    <source>
        <dbReference type="EMBL" id="NYI95882.1"/>
    </source>
</evidence>
<feature type="compositionally biased region" description="Low complexity" evidence="1">
    <location>
        <begin position="281"/>
        <end position="295"/>
    </location>
</feature>
<name>A0A853BN50_9ACTN</name>
<feature type="compositionally biased region" description="Pro residues" evidence="1">
    <location>
        <begin position="172"/>
        <end position="190"/>
    </location>
</feature>
<evidence type="ECO:0000256" key="1">
    <source>
        <dbReference type="SAM" id="MobiDB-lite"/>
    </source>
</evidence>
<gene>
    <name evidence="2" type="ORF">HNR12_002159</name>
</gene>
<feature type="region of interest" description="Disordered" evidence="1">
    <location>
        <begin position="1"/>
        <end position="193"/>
    </location>
</feature>
<evidence type="ECO:0000313" key="3">
    <source>
        <dbReference type="Proteomes" id="UP000575985"/>
    </source>
</evidence>
<dbReference type="Proteomes" id="UP000575985">
    <property type="component" value="Unassembled WGS sequence"/>
</dbReference>
<accession>A0A853BN50</accession>
<feature type="compositionally biased region" description="Basic and acidic residues" evidence="1">
    <location>
        <begin position="228"/>
        <end position="238"/>
    </location>
</feature>
<dbReference type="AlphaFoldDB" id="A0A853BN50"/>
<comment type="caution">
    <text evidence="2">The sequence shown here is derived from an EMBL/GenBank/DDBJ whole genome shotgun (WGS) entry which is preliminary data.</text>
</comment>